<protein>
    <submittedName>
        <fullName evidence="3 4">F5/8 type C domain-containing protein</fullName>
    </submittedName>
</protein>
<evidence type="ECO:0000313" key="4">
    <source>
        <dbReference type="WBParaSite" id="maker-uti_cns_0045451-snap-gene-0.23-mRNA-1"/>
    </source>
</evidence>
<dbReference type="Proteomes" id="UP000095280">
    <property type="component" value="Unplaced"/>
</dbReference>
<organism evidence="2 4">
    <name type="scientific">Macrostomum lignano</name>
    <dbReference type="NCBI Taxonomy" id="282301"/>
    <lineage>
        <taxon>Eukaryota</taxon>
        <taxon>Metazoa</taxon>
        <taxon>Spiralia</taxon>
        <taxon>Lophotrochozoa</taxon>
        <taxon>Platyhelminthes</taxon>
        <taxon>Rhabditophora</taxon>
        <taxon>Macrostomorpha</taxon>
        <taxon>Macrostomida</taxon>
        <taxon>Macrostomidae</taxon>
        <taxon>Macrostomum</taxon>
    </lineage>
</organism>
<dbReference type="InterPro" id="IPR000421">
    <property type="entry name" value="FA58C"/>
</dbReference>
<sequence length="130" mass="14738">HKFNDFANDNTPIRMDLPVPIKAKIVQFTPPDTNFIGNRVMKLELLGYPDDCELIPTSEMTASSISPTVISFEFTEFYHITGLALSVSDGVKFLLQFKTLQNWTFVNFTVFGTDTVTDFAHQLPWFLGLI</sequence>
<name>A0A1I8J1K6_9PLAT</name>
<evidence type="ECO:0000259" key="1">
    <source>
        <dbReference type="PROSITE" id="PS50022"/>
    </source>
</evidence>
<dbReference type="WBParaSite" id="maker-uti_cns_0000172-snap-gene-0.11-mRNA-1">
    <property type="protein sequence ID" value="maker-uti_cns_0000172-snap-gene-0.11-mRNA-1"/>
    <property type="gene ID" value="maker-uti_cns_0000172-snap-gene-0.11"/>
</dbReference>
<accession>A0A1I8J1K6</accession>
<feature type="domain" description="F5/8 type C" evidence="1">
    <location>
        <begin position="1"/>
        <end position="48"/>
    </location>
</feature>
<dbReference type="WBParaSite" id="maker-uti_cns_0045451-snap-gene-0.23-mRNA-1">
    <property type="protein sequence ID" value="maker-uti_cns_0045451-snap-gene-0.23-mRNA-1"/>
    <property type="gene ID" value="maker-uti_cns_0045451-snap-gene-0.23"/>
</dbReference>
<evidence type="ECO:0000313" key="2">
    <source>
        <dbReference type="Proteomes" id="UP000095280"/>
    </source>
</evidence>
<keyword evidence="2" id="KW-1185">Reference proteome</keyword>
<proteinExistence type="predicted"/>
<dbReference type="AlphaFoldDB" id="A0A1I8J1K6"/>
<dbReference type="PROSITE" id="PS50022">
    <property type="entry name" value="FA58C_3"/>
    <property type="match status" value="1"/>
</dbReference>
<evidence type="ECO:0000313" key="3">
    <source>
        <dbReference type="WBParaSite" id="maker-uti_cns_0000172-snap-gene-0.11-mRNA-1"/>
    </source>
</evidence>
<reference evidence="3 4" key="1">
    <citation type="submission" date="2016-11" db="UniProtKB">
        <authorList>
            <consortium name="WormBaseParasite"/>
        </authorList>
    </citation>
    <scope>IDENTIFICATION</scope>
</reference>